<evidence type="ECO:0000313" key="1">
    <source>
        <dbReference type="EMBL" id="TBU31085.1"/>
    </source>
</evidence>
<protein>
    <submittedName>
        <fullName evidence="1">Uncharacterized protein</fullName>
    </submittedName>
</protein>
<accession>A0A4Q9NTH2</accession>
<dbReference type="Proteomes" id="UP000292957">
    <property type="component" value="Unassembled WGS sequence"/>
</dbReference>
<dbReference type="OMA" id="HRGCAIG"/>
<dbReference type="OrthoDB" id="2651020at2759"/>
<proteinExistence type="predicted"/>
<dbReference type="AlphaFoldDB" id="A0A4Q9NTH2"/>
<name>A0A4Q9NTH2_9APHY</name>
<organism evidence="1">
    <name type="scientific">Dichomitus squalens</name>
    <dbReference type="NCBI Taxonomy" id="114155"/>
    <lineage>
        <taxon>Eukaryota</taxon>
        <taxon>Fungi</taxon>
        <taxon>Dikarya</taxon>
        <taxon>Basidiomycota</taxon>
        <taxon>Agaricomycotina</taxon>
        <taxon>Agaricomycetes</taxon>
        <taxon>Polyporales</taxon>
        <taxon>Polyporaceae</taxon>
        <taxon>Dichomitus</taxon>
    </lineage>
</organism>
<sequence length="179" mass="19596">MNSRAQVMEIDAQLCQLLGTLSLTGQARKATYASEEQPQRSQIGFAGDAVISDYSNSEDSTCQPSLSRFANVSAPLPPPPNCGCAYLQAVHEQIRSGKYGTTSGDYLETIFTHRDALFAFPQGHRSCAAGFTELARDLEQRDSRGQDQSVNGGWRPDWDGDHEAVVAFRHEAWVIANSL</sequence>
<dbReference type="EMBL" id="ML143401">
    <property type="protein sequence ID" value="TBU31085.1"/>
    <property type="molecule type" value="Genomic_DNA"/>
</dbReference>
<gene>
    <name evidence="1" type="ORF">BD311DRAFT_776316</name>
</gene>
<reference evidence="1" key="1">
    <citation type="submission" date="2019-01" db="EMBL/GenBank/DDBJ databases">
        <title>Draft genome sequences of three monokaryotic isolates of the white-rot basidiomycete fungus Dichomitus squalens.</title>
        <authorList>
            <consortium name="DOE Joint Genome Institute"/>
            <person name="Lopez S.C."/>
            <person name="Andreopoulos B."/>
            <person name="Pangilinan J."/>
            <person name="Lipzen A."/>
            <person name="Riley R."/>
            <person name="Ahrendt S."/>
            <person name="Ng V."/>
            <person name="Barry K."/>
            <person name="Daum C."/>
            <person name="Grigoriev I.V."/>
            <person name="Hilden K.S."/>
            <person name="Makela M.R."/>
            <person name="de Vries R.P."/>
        </authorList>
    </citation>
    <scope>NUCLEOTIDE SEQUENCE [LARGE SCALE GENOMIC DNA]</scope>
    <source>
        <strain evidence="1">OM18370.1</strain>
    </source>
</reference>